<dbReference type="CDD" id="cd00104">
    <property type="entry name" value="KAZAL_FS"/>
    <property type="match status" value="1"/>
</dbReference>
<dbReference type="Pfam" id="PF07645">
    <property type="entry name" value="EGF_CA"/>
    <property type="match status" value="1"/>
</dbReference>
<dbReference type="InterPro" id="IPR018378">
    <property type="entry name" value="C-type_lectin_CS"/>
</dbReference>
<evidence type="ECO:0000256" key="3">
    <source>
        <dbReference type="ARBA" id="ARBA00022737"/>
    </source>
</evidence>
<dbReference type="PANTHER" id="PTHR24039">
    <property type="entry name" value="FIBRILLIN-RELATED"/>
    <property type="match status" value="1"/>
</dbReference>
<feature type="domain" description="C-type lectin" evidence="10">
    <location>
        <begin position="636"/>
        <end position="750"/>
    </location>
</feature>
<proteinExistence type="predicted"/>
<evidence type="ECO:0000256" key="2">
    <source>
        <dbReference type="ARBA" id="ARBA00022729"/>
    </source>
</evidence>
<evidence type="ECO:0000256" key="7">
    <source>
        <dbReference type="PROSITE-ProRule" id="PRU00076"/>
    </source>
</evidence>
<dbReference type="SMART" id="SM00179">
    <property type="entry name" value="EGF_CA"/>
    <property type="match status" value="4"/>
</dbReference>
<evidence type="ECO:0000256" key="6">
    <source>
        <dbReference type="ARBA" id="ARBA00023180"/>
    </source>
</evidence>
<reference evidence="12 13" key="1">
    <citation type="submission" date="2022-05" db="EMBL/GenBank/DDBJ databases">
        <authorList>
            <consortium name="Genoscope - CEA"/>
            <person name="William W."/>
        </authorList>
    </citation>
    <scope>NUCLEOTIDE SEQUENCE [LARGE SCALE GENOMIC DNA]</scope>
</reference>
<dbReference type="InterPro" id="IPR000152">
    <property type="entry name" value="EGF-type_Asp/Asn_hydroxyl_site"/>
</dbReference>
<gene>
    <name evidence="12" type="ORF">PEVE_00011570</name>
</gene>
<dbReference type="Pfam" id="PF12947">
    <property type="entry name" value="EGF_3"/>
    <property type="match status" value="3"/>
</dbReference>
<feature type="domain" description="Kazal-like" evidence="11">
    <location>
        <begin position="285"/>
        <end position="339"/>
    </location>
</feature>
<evidence type="ECO:0000256" key="1">
    <source>
        <dbReference type="ARBA" id="ARBA00022536"/>
    </source>
</evidence>
<feature type="domain" description="EGF-like" evidence="9">
    <location>
        <begin position="834"/>
        <end position="874"/>
    </location>
</feature>
<feature type="domain" description="EGF-like" evidence="9">
    <location>
        <begin position="875"/>
        <end position="915"/>
    </location>
</feature>
<dbReference type="InterPro" id="IPR000742">
    <property type="entry name" value="EGF"/>
</dbReference>
<dbReference type="CDD" id="cd00054">
    <property type="entry name" value="EGF_CA"/>
    <property type="match status" value="4"/>
</dbReference>
<keyword evidence="4" id="KW-0106">Calcium</keyword>
<dbReference type="InterPro" id="IPR049883">
    <property type="entry name" value="NOTCH1_EGF-like"/>
</dbReference>
<dbReference type="Gene3D" id="3.10.100.10">
    <property type="entry name" value="Mannose-Binding Protein A, subunit A"/>
    <property type="match status" value="1"/>
</dbReference>
<dbReference type="InterPro" id="IPR037221">
    <property type="entry name" value="H-type_lectin_dom_sf"/>
</dbReference>
<accession>A0ABN8RJS1</accession>
<keyword evidence="6" id="KW-0325">Glycoprotein</keyword>
<dbReference type="SUPFAM" id="SSF100895">
    <property type="entry name" value="Kazal-type serine protease inhibitors"/>
    <property type="match status" value="1"/>
</dbReference>
<dbReference type="InterPro" id="IPR002350">
    <property type="entry name" value="Kazal_dom"/>
</dbReference>
<dbReference type="SUPFAM" id="SSF56436">
    <property type="entry name" value="C-type lectin-like"/>
    <property type="match status" value="1"/>
</dbReference>
<dbReference type="Proteomes" id="UP001159427">
    <property type="component" value="Unassembled WGS sequence"/>
</dbReference>
<protein>
    <submittedName>
        <fullName evidence="12">Uncharacterized protein</fullName>
    </submittedName>
</protein>
<dbReference type="Pfam" id="PF00059">
    <property type="entry name" value="Lectin_C"/>
    <property type="match status" value="1"/>
</dbReference>
<evidence type="ECO:0000256" key="4">
    <source>
        <dbReference type="ARBA" id="ARBA00022837"/>
    </source>
</evidence>
<dbReference type="PROSITE" id="PS01186">
    <property type="entry name" value="EGF_2"/>
    <property type="match status" value="3"/>
</dbReference>
<evidence type="ECO:0000259" key="9">
    <source>
        <dbReference type="PROSITE" id="PS50026"/>
    </source>
</evidence>
<dbReference type="InterPro" id="IPR001881">
    <property type="entry name" value="EGF-like_Ca-bd_dom"/>
</dbReference>
<dbReference type="PROSITE" id="PS50041">
    <property type="entry name" value="C_TYPE_LECTIN_2"/>
    <property type="match status" value="1"/>
</dbReference>
<dbReference type="SMART" id="SM00034">
    <property type="entry name" value="CLECT"/>
    <property type="match status" value="1"/>
</dbReference>
<dbReference type="InterPro" id="IPR016186">
    <property type="entry name" value="C-type_lectin-like/link_sf"/>
</dbReference>
<keyword evidence="13" id="KW-1185">Reference proteome</keyword>
<name>A0ABN8RJS1_9CNID</name>
<evidence type="ECO:0000259" key="11">
    <source>
        <dbReference type="PROSITE" id="PS51465"/>
    </source>
</evidence>
<evidence type="ECO:0000256" key="8">
    <source>
        <dbReference type="SAM" id="MobiDB-lite"/>
    </source>
</evidence>
<feature type="domain" description="EGF-like" evidence="9">
    <location>
        <begin position="793"/>
        <end position="833"/>
    </location>
</feature>
<dbReference type="SUPFAM" id="SSF57196">
    <property type="entry name" value="EGF/Laminin"/>
    <property type="match status" value="1"/>
</dbReference>
<dbReference type="InterPro" id="IPR036058">
    <property type="entry name" value="Kazal_dom_sf"/>
</dbReference>
<dbReference type="SMART" id="SM00181">
    <property type="entry name" value="EGF"/>
    <property type="match status" value="4"/>
</dbReference>
<dbReference type="Gene3D" id="2.10.25.10">
    <property type="entry name" value="Laminin"/>
    <property type="match status" value="4"/>
</dbReference>
<evidence type="ECO:0000259" key="10">
    <source>
        <dbReference type="PROSITE" id="PS50041"/>
    </source>
</evidence>
<keyword evidence="1 7" id="KW-0245">EGF-like domain</keyword>
<keyword evidence="2" id="KW-0732">Signal</keyword>
<comment type="caution">
    <text evidence="7">Lacks conserved residue(s) required for the propagation of feature annotation.</text>
</comment>
<keyword evidence="5" id="KW-1015">Disulfide bond</keyword>
<dbReference type="PROSITE" id="PS00010">
    <property type="entry name" value="ASX_HYDROXYL"/>
    <property type="match status" value="4"/>
</dbReference>
<dbReference type="PROSITE" id="PS51465">
    <property type="entry name" value="KAZAL_2"/>
    <property type="match status" value="1"/>
</dbReference>
<dbReference type="PROSITE" id="PS50026">
    <property type="entry name" value="EGF_3"/>
    <property type="match status" value="4"/>
</dbReference>
<dbReference type="PANTHER" id="PTHR24039:SF28">
    <property type="entry name" value="EGF-LIKE DOMAIN-CONTAINING PROTEIN"/>
    <property type="match status" value="1"/>
</dbReference>
<feature type="non-terminal residue" evidence="12">
    <location>
        <position position="1"/>
    </location>
</feature>
<dbReference type="InterPro" id="IPR016187">
    <property type="entry name" value="CTDL_fold"/>
</dbReference>
<feature type="domain" description="EGF-like" evidence="9">
    <location>
        <begin position="752"/>
        <end position="792"/>
    </location>
</feature>
<dbReference type="EMBL" id="CALNXI010001838">
    <property type="protein sequence ID" value="CAH3178080.1"/>
    <property type="molecule type" value="Genomic_DNA"/>
</dbReference>
<sequence>AASFKAGKVNIAAAGGSLFACKLISFTQPFPGGKEVKVLASFGHAVNNSAHSNGAAIWVESEDANQFRACVYEYSDGSNKTAEFNWVAMQSAPSGAQLGTTLLDSWTTGTECKRIDFPQVSFCCRCCCFSLTAWGHIFGKFTNKNDNPNSFFICSFKQNWMAFTNLRVQNFTLADSLAFTNNRSLSRSQHNFALCQNITFADPFFAPPVVLVTPKYIYSGNNLLSGCNAVTTWVEHSTKKDTKICVRDYDRSSNNTIKVDFLVIGDLDPCLDVTCDYHCLCKAFGPYDARCVHAENCPSYQEPICSSNGTTFDNKCLFEQEMCLLRLNYTVQHPGGCEGFPFERGRLHMPHIPSLGYSHCEAVRFRPFVFYPDKPIQVQITVNHIDTSDITYVHDAAVSWIEDVSYEQFTGCVMAAGYNERKSRANVSIDWIAYQGAPVGGVTGEVRMSQWWTGTTCETVSFPSGKFSKDPSVFVTAAHHRAGLKRDAASIWLEDITQSSVKICLRELQNYAGSHEDIYVNWLAFSSLHKPLFAEHDSIDFANSGIPPEGHNNAFCEDIHFIKVYNNAPSVFVSANHTSTGGNQDPMHNSITAWVEYINTTGARVCLKELYNSKYDPLSVSYTVLSDICNRGWSYFGGYCYFTSATCASWLTAESNCSNMSSGLVTVHNQEENVYIQHRHNGERSWIGLNDRSVEGSFVWTNKEISSFRFWAARQPNNWKNEDCVHTLGARHGYTWNDVPCDNCYNFTCFADLDECFTVSYTCDVNADCQNTVGSYICSCKPGYTRDGQICQDLDECSTNADTCDVNADCQNTVGSYGCSCKPGFTGNGRICNDLDECSTNSDTCDVNADCQNTVGSYGCSCKPGFTGNGRICNDTDECSSNSHSCDINAACTNTLGSYSCACVAVYSGDGRTCLLTASFRAVFTNLGASGRQGPTSLGSYYSGQDHDGQVTLLSGIQQWTVPYTGSYRIEAIGAAGGYGIRSNDQYRGRGARIKGTFRLSKGETIKILVGHEGSTTLSSESSGGGGGTFVVSGSNTPLIVAGGGGGIETAKSRHLGCDASTGTAGNAGYRSWSGGSGGQGATTADSGNSGGGGGGFYSSGRSSKHFGGSMGYGGEGGKGFLQGGVGGRAWYNNAAGGFGGGGGAFGSSSGGGAGGGGGYSGGSSGDNEHDSCGGGGGSYNTGKNQQNECCYNTAGHGQVTITLT</sequence>
<keyword evidence="3" id="KW-0677">Repeat</keyword>
<organism evidence="12 13">
    <name type="scientific">Porites evermanni</name>
    <dbReference type="NCBI Taxonomy" id="104178"/>
    <lineage>
        <taxon>Eukaryota</taxon>
        <taxon>Metazoa</taxon>
        <taxon>Cnidaria</taxon>
        <taxon>Anthozoa</taxon>
        <taxon>Hexacorallia</taxon>
        <taxon>Scleractinia</taxon>
        <taxon>Fungiina</taxon>
        <taxon>Poritidae</taxon>
        <taxon>Porites</taxon>
    </lineage>
</organism>
<dbReference type="SUPFAM" id="SSF57184">
    <property type="entry name" value="Growth factor receptor domain"/>
    <property type="match status" value="1"/>
</dbReference>
<comment type="caution">
    <text evidence="12">The sequence shown here is derived from an EMBL/GenBank/DDBJ whole genome shotgun (WGS) entry which is preliminary data.</text>
</comment>
<dbReference type="PROSITE" id="PS01187">
    <property type="entry name" value="EGF_CA"/>
    <property type="match status" value="2"/>
</dbReference>
<dbReference type="InterPro" id="IPR001304">
    <property type="entry name" value="C-type_lectin-like"/>
</dbReference>
<evidence type="ECO:0000313" key="12">
    <source>
        <dbReference type="EMBL" id="CAH3178080.1"/>
    </source>
</evidence>
<feature type="region of interest" description="Disordered" evidence="8">
    <location>
        <begin position="1069"/>
        <end position="1097"/>
    </location>
</feature>
<dbReference type="InterPro" id="IPR024731">
    <property type="entry name" value="NELL2-like_EGF"/>
</dbReference>
<dbReference type="PROSITE" id="PS00615">
    <property type="entry name" value="C_TYPE_LECTIN_1"/>
    <property type="match status" value="1"/>
</dbReference>
<dbReference type="Gene3D" id="3.30.60.30">
    <property type="match status" value="1"/>
</dbReference>
<evidence type="ECO:0000313" key="13">
    <source>
        <dbReference type="Proteomes" id="UP001159427"/>
    </source>
</evidence>
<dbReference type="InterPro" id="IPR018097">
    <property type="entry name" value="EGF_Ca-bd_CS"/>
</dbReference>
<dbReference type="SMART" id="SM00280">
    <property type="entry name" value="KAZAL"/>
    <property type="match status" value="1"/>
</dbReference>
<dbReference type="Gene3D" id="2.60.40.2080">
    <property type="match status" value="3"/>
</dbReference>
<evidence type="ECO:0000256" key="5">
    <source>
        <dbReference type="ARBA" id="ARBA00023157"/>
    </source>
</evidence>
<dbReference type="InterPro" id="IPR009030">
    <property type="entry name" value="Growth_fac_rcpt_cys_sf"/>
</dbReference>